<feature type="region of interest" description="Disordered" evidence="1">
    <location>
        <begin position="265"/>
        <end position="337"/>
    </location>
</feature>
<evidence type="ECO:0000313" key="2">
    <source>
        <dbReference type="EMBL" id="PHT35374.1"/>
    </source>
</evidence>
<dbReference type="PANTHER" id="PTHR33047">
    <property type="entry name" value="PROTEIN TAR1"/>
    <property type="match status" value="1"/>
</dbReference>
<dbReference type="Proteomes" id="UP000224567">
    <property type="component" value="Unassembled WGS sequence"/>
</dbReference>
<reference evidence="3" key="2">
    <citation type="journal article" date="2017" name="J. Anim. Genet.">
        <title>Multiple reference genome sequences of hot pepper reveal the massive evolution of plant disease resistance genes by retroduplication.</title>
        <authorList>
            <person name="Kim S."/>
            <person name="Park J."/>
            <person name="Yeom S.-I."/>
            <person name="Kim Y.-M."/>
            <person name="Seo E."/>
            <person name="Kim K.-T."/>
            <person name="Kim M.-S."/>
            <person name="Lee J.M."/>
            <person name="Cheong K."/>
            <person name="Shin H.-S."/>
            <person name="Kim S.-B."/>
            <person name="Han K."/>
            <person name="Lee J."/>
            <person name="Park M."/>
            <person name="Lee H.-A."/>
            <person name="Lee H.-Y."/>
            <person name="Lee Y."/>
            <person name="Oh S."/>
            <person name="Lee J.H."/>
            <person name="Choi E."/>
            <person name="Choi E."/>
            <person name="Lee S.E."/>
            <person name="Jeon J."/>
            <person name="Kim H."/>
            <person name="Choi G."/>
            <person name="Song H."/>
            <person name="Lee J."/>
            <person name="Lee S.-C."/>
            <person name="Kwon J.-K."/>
            <person name="Lee H.-Y."/>
            <person name="Koo N."/>
            <person name="Hong Y."/>
            <person name="Kim R.W."/>
            <person name="Kang W.-H."/>
            <person name="Huh J.H."/>
            <person name="Kang B.-C."/>
            <person name="Yang T.-J."/>
            <person name="Lee Y.-H."/>
            <person name="Bennetzen J.L."/>
            <person name="Choi D."/>
        </authorList>
    </citation>
    <scope>NUCLEOTIDE SEQUENCE [LARGE SCALE GENOMIC DNA]</scope>
    <source>
        <strain evidence="3">cv. PBC81</strain>
    </source>
</reference>
<organism evidence="2 3">
    <name type="scientific">Capsicum baccatum</name>
    <name type="common">Peruvian pepper</name>
    <dbReference type="NCBI Taxonomy" id="33114"/>
    <lineage>
        <taxon>Eukaryota</taxon>
        <taxon>Viridiplantae</taxon>
        <taxon>Streptophyta</taxon>
        <taxon>Embryophyta</taxon>
        <taxon>Tracheophyta</taxon>
        <taxon>Spermatophyta</taxon>
        <taxon>Magnoliopsida</taxon>
        <taxon>eudicotyledons</taxon>
        <taxon>Gunneridae</taxon>
        <taxon>Pentapetalae</taxon>
        <taxon>asterids</taxon>
        <taxon>lamiids</taxon>
        <taxon>Solanales</taxon>
        <taxon>Solanaceae</taxon>
        <taxon>Solanoideae</taxon>
        <taxon>Capsiceae</taxon>
        <taxon>Capsicum</taxon>
    </lineage>
</organism>
<proteinExistence type="predicted"/>
<protein>
    <recommendedName>
        <fullName evidence="4">Protein TAR1</fullName>
    </recommendedName>
</protein>
<dbReference type="PANTHER" id="PTHR33047:SF42">
    <property type="entry name" value="PROTEIN TAR1"/>
    <property type="match status" value="1"/>
</dbReference>
<evidence type="ECO:0000313" key="3">
    <source>
        <dbReference type="Proteomes" id="UP000224567"/>
    </source>
</evidence>
<dbReference type="STRING" id="33114.A0A2G2VQX4"/>
<name>A0A2G2VQX4_CAPBA</name>
<sequence>MAPCCVGAMVPRCYGATVPVCHGALVPRCLCATVPWCHGACVRWCYGATVPVCQAALVPWCLCDTVPWCHGTTPPWYQGAKVPTCHGAMVPWCLGAMAPRCLGALVPWRHGALVPLCHGASEPWCLGALVPWRHGAKRPWCHGARISNLTKTPAWRATGKINLSHDGLNPSHIPCWWVNNPTLGEFCFTVIGRAEIEGSKSNVAMNPWLPQASYPCGNFSDTSRFEFRRSKGSFGHAFMMCCPSQTPHLSMSSAWIGPQSEPWVQKEGQFPASDSRNNRIPLVRTSSELAVRRAGKAPEGTVPSPSPGRHAATRSRHGSSSSSPPTADGFGTGTPVPALRANPFPKLTGSILPTSLAYIVPSTRGCSPWRPDAVMSTTGRGRHSVLRIFKGRRERTGHHATCGALPAAGPYLRLSRFQGGQAVKQKR</sequence>
<dbReference type="AlphaFoldDB" id="A0A2G2VQX4"/>
<accession>A0A2G2VQX4</accession>
<keyword evidence="3" id="KW-1185">Reference proteome</keyword>
<dbReference type="OrthoDB" id="1636541at2759"/>
<evidence type="ECO:0008006" key="4">
    <source>
        <dbReference type="Google" id="ProtNLM"/>
    </source>
</evidence>
<dbReference type="EMBL" id="MLFT02000010">
    <property type="protein sequence ID" value="PHT35374.1"/>
    <property type="molecule type" value="Genomic_DNA"/>
</dbReference>
<dbReference type="InterPro" id="IPR052997">
    <property type="entry name" value="RRT15-like"/>
</dbReference>
<reference evidence="2 3" key="1">
    <citation type="journal article" date="2017" name="Genome Biol.">
        <title>New reference genome sequences of hot pepper reveal the massive evolution of plant disease-resistance genes by retroduplication.</title>
        <authorList>
            <person name="Kim S."/>
            <person name="Park J."/>
            <person name="Yeom S.I."/>
            <person name="Kim Y.M."/>
            <person name="Seo E."/>
            <person name="Kim K.T."/>
            <person name="Kim M.S."/>
            <person name="Lee J.M."/>
            <person name="Cheong K."/>
            <person name="Shin H.S."/>
            <person name="Kim S.B."/>
            <person name="Han K."/>
            <person name="Lee J."/>
            <person name="Park M."/>
            <person name="Lee H.A."/>
            <person name="Lee H.Y."/>
            <person name="Lee Y."/>
            <person name="Oh S."/>
            <person name="Lee J.H."/>
            <person name="Choi E."/>
            <person name="Choi E."/>
            <person name="Lee S.E."/>
            <person name="Jeon J."/>
            <person name="Kim H."/>
            <person name="Choi G."/>
            <person name="Song H."/>
            <person name="Lee J."/>
            <person name="Lee S.C."/>
            <person name="Kwon J.K."/>
            <person name="Lee H.Y."/>
            <person name="Koo N."/>
            <person name="Hong Y."/>
            <person name="Kim R.W."/>
            <person name="Kang W.H."/>
            <person name="Huh J.H."/>
            <person name="Kang B.C."/>
            <person name="Yang T.J."/>
            <person name="Lee Y.H."/>
            <person name="Bennetzen J.L."/>
            <person name="Choi D."/>
        </authorList>
    </citation>
    <scope>NUCLEOTIDE SEQUENCE [LARGE SCALE GENOMIC DNA]</scope>
    <source>
        <strain evidence="3">cv. PBC81</strain>
    </source>
</reference>
<feature type="compositionally biased region" description="Low complexity" evidence="1">
    <location>
        <begin position="318"/>
        <end position="327"/>
    </location>
</feature>
<evidence type="ECO:0000256" key="1">
    <source>
        <dbReference type="SAM" id="MobiDB-lite"/>
    </source>
</evidence>
<comment type="caution">
    <text evidence="2">The sequence shown here is derived from an EMBL/GenBank/DDBJ whole genome shotgun (WGS) entry which is preliminary data.</text>
</comment>
<gene>
    <name evidence="2" type="ORF">CQW23_23074</name>
</gene>